<evidence type="ECO:0000313" key="4">
    <source>
        <dbReference type="Proteomes" id="UP000321250"/>
    </source>
</evidence>
<gene>
    <name evidence="3" type="ORF">FSB78_04025</name>
</gene>
<keyword evidence="4" id="KW-1185">Reference proteome</keyword>
<feature type="signal peptide" evidence="2">
    <location>
        <begin position="1"/>
        <end position="19"/>
    </location>
</feature>
<accession>A0A5C6UC32</accession>
<comment type="caution">
    <text evidence="3">The sequence shown here is derived from an EMBL/GenBank/DDBJ whole genome shotgun (WGS) entry which is preliminary data.</text>
</comment>
<reference evidence="3 4" key="1">
    <citation type="journal article" date="2013" name="Antonie Van Leeuwenhoek">
        <title>Sphingomonas ginsenosidivorax sp. nov., with the ability to transform ginsenosides.</title>
        <authorList>
            <person name="Jin X.F."/>
            <person name="Kim J.K."/>
            <person name="Liu Q.M."/>
            <person name="Kang M.S."/>
            <person name="He D."/>
            <person name="Jin F.X."/>
            <person name="Kim S.C."/>
            <person name="Im W.T."/>
        </authorList>
    </citation>
    <scope>NUCLEOTIDE SEQUENCE [LARGE SCALE GENOMIC DNA]</scope>
    <source>
        <strain evidence="3 4">KHI67</strain>
    </source>
</reference>
<evidence type="ECO:0000256" key="1">
    <source>
        <dbReference type="SAM" id="MobiDB-lite"/>
    </source>
</evidence>
<dbReference type="EMBL" id="VOQR01000001">
    <property type="protein sequence ID" value="TXC70204.1"/>
    <property type="molecule type" value="Genomic_DNA"/>
</dbReference>
<organism evidence="3 4">
    <name type="scientific">Sphingomonas ginsenosidivorax</name>
    <dbReference type="NCBI Taxonomy" id="862135"/>
    <lineage>
        <taxon>Bacteria</taxon>
        <taxon>Pseudomonadati</taxon>
        <taxon>Pseudomonadota</taxon>
        <taxon>Alphaproteobacteria</taxon>
        <taxon>Sphingomonadales</taxon>
        <taxon>Sphingomonadaceae</taxon>
        <taxon>Sphingomonas</taxon>
    </lineage>
</organism>
<dbReference type="RefSeq" id="WP_147080178.1">
    <property type="nucleotide sequence ID" value="NZ_VOQR01000001.1"/>
</dbReference>
<dbReference type="AlphaFoldDB" id="A0A5C6UC32"/>
<protein>
    <recommendedName>
        <fullName evidence="5">Secreted protein</fullName>
    </recommendedName>
</protein>
<evidence type="ECO:0008006" key="5">
    <source>
        <dbReference type="Google" id="ProtNLM"/>
    </source>
</evidence>
<name>A0A5C6UC32_9SPHN</name>
<feature type="chain" id="PRO_5022658683" description="Secreted protein" evidence="2">
    <location>
        <begin position="20"/>
        <end position="77"/>
    </location>
</feature>
<dbReference type="Proteomes" id="UP000321250">
    <property type="component" value="Unassembled WGS sequence"/>
</dbReference>
<dbReference type="OrthoDB" id="7452412at2"/>
<evidence type="ECO:0000313" key="3">
    <source>
        <dbReference type="EMBL" id="TXC70204.1"/>
    </source>
</evidence>
<sequence length="77" mass="8309">MLVTIATMMLQAVSPPVQAAAPVPVPATKCRRSVETGTLARVRKVCHTVQDWRRIDGNGRDTTAEMQRPGVSPPANN</sequence>
<evidence type="ECO:0000256" key="2">
    <source>
        <dbReference type="SAM" id="SignalP"/>
    </source>
</evidence>
<keyword evidence="2" id="KW-0732">Signal</keyword>
<proteinExistence type="predicted"/>
<feature type="region of interest" description="Disordered" evidence="1">
    <location>
        <begin position="55"/>
        <end position="77"/>
    </location>
</feature>